<protein>
    <submittedName>
        <fullName evidence="3">Solute-binding protein</fullName>
    </submittedName>
</protein>
<dbReference type="GO" id="GO:0055085">
    <property type="term" value="P:transmembrane transport"/>
    <property type="evidence" value="ECO:0007669"/>
    <property type="project" value="InterPro"/>
</dbReference>
<dbReference type="InterPro" id="IPR038404">
    <property type="entry name" value="TRAP_DctP_sf"/>
</dbReference>
<dbReference type="PANTHER" id="PTHR33376">
    <property type="match status" value="1"/>
</dbReference>
<dbReference type="GO" id="GO:0030246">
    <property type="term" value="F:carbohydrate binding"/>
    <property type="evidence" value="ECO:0007669"/>
    <property type="project" value="TreeGrafter"/>
</dbReference>
<name>A0A6N8I4Q9_9FIRM</name>
<dbReference type="RefSeq" id="WP_066644225.1">
    <property type="nucleotide sequence ID" value="NZ_VWXL01000108.1"/>
</dbReference>
<dbReference type="Proteomes" id="UP000469440">
    <property type="component" value="Unassembled WGS sequence"/>
</dbReference>
<accession>A0A6N8I4Q9</accession>
<dbReference type="Gene3D" id="3.40.190.170">
    <property type="entry name" value="Bacterial extracellular solute-binding protein, family 7"/>
    <property type="match status" value="1"/>
</dbReference>
<sequence length="355" mass="38212">MIRKKSVLSLLLAGAMMVSATACSSAPASSAAGSGVASTASTASAGSTSSGKVGKTVLKCSFNQSNDNPEFKAVQEMSDKLYDATEGRYSIEVSPNELLGSQKDSLELVENGAIEMAIIANSLAENVNSDFGVIGCPYMFDTQDQQKKLFESGALDDLFATTEKSGFDVLAAYSLGPRSIYTDKQIKIPADLSGEKIRVMQSDTMVQMLNLMGGVGTAMSQGDVYSAIQAHTINGGENNIITYTELKHYEVAPYYSFTNHLMIPDLLVINSDVLKKMSNSDHAAMKKLSNESIESMFSMADEETAKCKKEAEAGGAKFFDVDITPFKTAMKPLIDKTANRSDMTKKIYAEIQKIK</sequence>
<dbReference type="InterPro" id="IPR018389">
    <property type="entry name" value="DctP_fam"/>
</dbReference>
<dbReference type="CDD" id="cd13671">
    <property type="entry name" value="PBP2_TRAP_SBP_like_3"/>
    <property type="match status" value="1"/>
</dbReference>
<gene>
    <name evidence="3" type="ORF">CAFE_36970</name>
</gene>
<dbReference type="Pfam" id="PF03480">
    <property type="entry name" value="DctP"/>
    <property type="match status" value="1"/>
</dbReference>
<feature type="signal peptide" evidence="2">
    <location>
        <begin position="1"/>
        <end position="20"/>
    </location>
</feature>
<reference evidence="3 4" key="1">
    <citation type="submission" date="2019-09" db="EMBL/GenBank/DDBJ databases">
        <title>Genome sequence of Clostridium sp. EA1.</title>
        <authorList>
            <person name="Poehlein A."/>
            <person name="Bengelsdorf F.R."/>
            <person name="Daniel R."/>
        </authorList>
    </citation>
    <scope>NUCLEOTIDE SEQUENCE [LARGE SCALE GENOMIC DNA]</scope>
    <source>
        <strain evidence="3 4">EA1</strain>
    </source>
</reference>
<comment type="caution">
    <text evidence="3">The sequence shown here is derived from an EMBL/GenBank/DDBJ whole genome shotgun (WGS) entry which is preliminary data.</text>
</comment>
<dbReference type="PANTHER" id="PTHR33376:SF2">
    <property type="entry name" value="DICARBOXYLATE-BINDING PERIPLASMIC PROTEIN"/>
    <property type="match status" value="1"/>
</dbReference>
<dbReference type="PROSITE" id="PS51257">
    <property type="entry name" value="PROKAR_LIPOPROTEIN"/>
    <property type="match status" value="1"/>
</dbReference>
<evidence type="ECO:0000313" key="3">
    <source>
        <dbReference type="EMBL" id="MVB12945.1"/>
    </source>
</evidence>
<evidence type="ECO:0000256" key="1">
    <source>
        <dbReference type="ARBA" id="ARBA00022729"/>
    </source>
</evidence>
<dbReference type="AlphaFoldDB" id="A0A6N8I4Q9"/>
<keyword evidence="4" id="KW-1185">Reference proteome</keyword>
<organism evidence="3 4">
    <name type="scientific">Caproicibacter fermentans</name>
    <dbReference type="NCBI Taxonomy" id="2576756"/>
    <lineage>
        <taxon>Bacteria</taxon>
        <taxon>Bacillati</taxon>
        <taxon>Bacillota</taxon>
        <taxon>Clostridia</taxon>
        <taxon>Eubacteriales</taxon>
        <taxon>Acutalibacteraceae</taxon>
        <taxon>Caproicibacter</taxon>
    </lineage>
</organism>
<evidence type="ECO:0000313" key="4">
    <source>
        <dbReference type="Proteomes" id="UP000469440"/>
    </source>
</evidence>
<dbReference type="OrthoDB" id="9815946at2"/>
<keyword evidence="1 2" id="KW-0732">Signal</keyword>
<dbReference type="EMBL" id="VWXL01000108">
    <property type="protein sequence ID" value="MVB12945.1"/>
    <property type="molecule type" value="Genomic_DNA"/>
</dbReference>
<proteinExistence type="predicted"/>
<evidence type="ECO:0000256" key="2">
    <source>
        <dbReference type="SAM" id="SignalP"/>
    </source>
</evidence>
<feature type="chain" id="PRO_5038350281" evidence="2">
    <location>
        <begin position="21"/>
        <end position="355"/>
    </location>
</feature>
<dbReference type="NCBIfam" id="NF037995">
    <property type="entry name" value="TRAP_S1"/>
    <property type="match status" value="1"/>
</dbReference>